<sequence length="257" mass="26858">RRRPAAAAAPPAARRGLGRRGRRQARRGGAGGADGDLRAHPAARRHAAVQPGGGEGEQGDRGARRRGAGGRNLPRQAPRHARHVARRHRNLGRHRGHRARRLRSRPPRHRRARGRLAGVPPPALHLLHGELPAARRDLPLHRRAGGDGARGADHLHAGDHGPASAVRLRLRRRRPGERPGGPGRCRLPLVVADGGHRPRGGAAGAVAAPAPDRLAGAVGGAHHPLGGAALPPRRARGGAGGQPAPASVDEARDHLAV</sequence>
<dbReference type="AlphaFoldDB" id="A0A6J4S0I4"/>
<proteinExistence type="predicted"/>
<protein>
    <submittedName>
        <fullName evidence="2">ABC transporter</fullName>
    </submittedName>
</protein>
<dbReference type="EMBL" id="CADCVW010000007">
    <property type="protein sequence ID" value="CAA9480303.1"/>
    <property type="molecule type" value="Genomic_DNA"/>
</dbReference>
<evidence type="ECO:0000313" key="2">
    <source>
        <dbReference type="EMBL" id="CAA9480303.1"/>
    </source>
</evidence>
<feature type="compositionally biased region" description="Basic residues" evidence="1">
    <location>
        <begin position="77"/>
        <end position="114"/>
    </location>
</feature>
<organism evidence="2">
    <name type="scientific">uncultured Sphingomonadaceae bacterium</name>
    <dbReference type="NCBI Taxonomy" id="169976"/>
    <lineage>
        <taxon>Bacteria</taxon>
        <taxon>Pseudomonadati</taxon>
        <taxon>Pseudomonadota</taxon>
        <taxon>Alphaproteobacteria</taxon>
        <taxon>Sphingomonadales</taxon>
        <taxon>Sphingomonadaceae</taxon>
        <taxon>environmental samples</taxon>
    </lineage>
</organism>
<feature type="compositionally biased region" description="Low complexity" evidence="1">
    <location>
        <begin position="215"/>
        <end position="232"/>
    </location>
</feature>
<feature type="non-terminal residue" evidence="2">
    <location>
        <position position="257"/>
    </location>
</feature>
<feature type="region of interest" description="Disordered" evidence="1">
    <location>
        <begin position="1"/>
        <end position="124"/>
    </location>
</feature>
<evidence type="ECO:0000256" key="1">
    <source>
        <dbReference type="SAM" id="MobiDB-lite"/>
    </source>
</evidence>
<name>A0A6J4S0I4_9SPHN</name>
<feature type="compositionally biased region" description="Low complexity" evidence="1">
    <location>
        <begin position="1"/>
        <end position="15"/>
    </location>
</feature>
<accession>A0A6J4S0I4</accession>
<feature type="compositionally biased region" description="Basic residues" evidence="1">
    <location>
        <begin position="16"/>
        <end position="26"/>
    </location>
</feature>
<reference evidence="2" key="1">
    <citation type="submission" date="2020-02" db="EMBL/GenBank/DDBJ databases">
        <authorList>
            <person name="Meier V. D."/>
        </authorList>
    </citation>
    <scope>NUCLEOTIDE SEQUENCE</scope>
    <source>
        <strain evidence="2">AVDCRST_MAG39</strain>
    </source>
</reference>
<gene>
    <name evidence="2" type="ORF">AVDCRST_MAG39-129</name>
</gene>
<feature type="region of interest" description="Disordered" evidence="1">
    <location>
        <begin position="215"/>
        <end position="257"/>
    </location>
</feature>
<feature type="non-terminal residue" evidence="2">
    <location>
        <position position="1"/>
    </location>
</feature>